<dbReference type="InterPro" id="IPR008995">
    <property type="entry name" value="Mo/tungstate-bd_C_term_dom"/>
</dbReference>
<dbReference type="SUPFAM" id="SSF52540">
    <property type="entry name" value="P-loop containing nucleoside triphosphate hydrolases"/>
    <property type="match status" value="1"/>
</dbReference>
<dbReference type="GO" id="GO:0016887">
    <property type="term" value="F:ATP hydrolysis activity"/>
    <property type="evidence" value="ECO:0007669"/>
    <property type="project" value="InterPro"/>
</dbReference>
<keyword evidence="8" id="KW-1185">Reference proteome</keyword>
<evidence type="ECO:0000256" key="1">
    <source>
        <dbReference type="ARBA" id="ARBA00004417"/>
    </source>
</evidence>
<evidence type="ECO:0000313" key="7">
    <source>
        <dbReference type="EMBL" id="AJY47472.1"/>
    </source>
</evidence>
<comment type="similarity">
    <text evidence="2">Belongs to the ABC transporter superfamily.</text>
</comment>
<sequence>MRLELDNFTKSFDDVKVIENLNLTVEEGEMLALLGPSGCGKSTTLFAICGIHRVNGGRILFGGKDFSDLPSQKRNVGVVFQNYALYPHMTVFENIAFPLEVQKRSKAEIDKAVREIAELIHIEELLERRPAQLSGGQQQRVALARAIVRRPNVLLLDEPLANLDAKLRLEMRTEIRRIQLETGITAILVTHDQVEAMSMCDRVAIMNKGKILQIATPTEMYRAPANQFVAGFLGNPPIVFVEGKVGEGATFEREGHIRLPLPARLKDLAPGTPITYGIRPEHFGTNGGAPLSGVIRFVEPQGREMLFDVEAAPGVLLRSIQPVRQDVGMGDRVDWFVDIDHVLVFDSHGERL</sequence>
<dbReference type="STRING" id="1486262.TM49_20245"/>
<dbReference type="SUPFAM" id="SSF50331">
    <property type="entry name" value="MOP-like"/>
    <property type="match status" value="1"/>
</dbReference>
<dbReference type="KEGG" id="mey:TM49_20245"/>
<keyword evidence="5" id="KW-0067">ATP-binding</keyword>
<evidence type="ECO:0000256" key="2">
    <source>
        <dbReference type="ARBA" id="ARBA00005417"/>
    </source>
</evidence>
<comment type="subcellular location">
    <subcellularLocation>
        <location evidence="1">Cell inner membrane</location>
        <topology evidence="1">Peripheral membrane protein</topology>
    </subcellularLocation>
</comment>
<protein>
    <submittedName>
        <fullName evidence="7">ABC transporter</fullName>
    </submittedName>
</protein>
<dbReference type="SMART" id="SM00382">
    <property type="entry name" value="AAA"/>
    <property type="match status" value="1"/>
</dbReference>
<dbReference type="InterPro" id="IPR003593">
    <property type="entry name" value="AAA+_ATPase"/>
</dbReference>
<dbReference type="PROSITE" id="PS50893">
    <property type="entry name" value="ABC_TRANSPORTER_2"/>
    <property type="match status" value="1"/>
</dbReference>
<dbReference type="OrthoDB" id="9802264at2"/>
<dbReference type="GO" id="GO:0005524">
    <property type="term" value="F:ATP binding"/>
    <property type="evidence" value="ECO:0007669"/>
    <property type="project" value="UniProtKB-KW"/>
</dbReference>
<keyword evidence="3" id="KW-0813">Transport</keyword>
<accession>A0A0D5LUQ1</accession>
<feature type="domain" description="ABC transporter" evidence="6">
    <location>
        <begin position="3"/>
        <end position="233"/>
    </location>
</feature>
<name>A0A0D5LUQ1_MAREN</name>
<dbReference type="Gene3D" id="2.40.50.100">
    <property type="match status" value="1"/>
</dbReference>
<dbReference type="PATRIC" id="fig|1486262.3.peg.4185"/>
<dbReference type="PANTHER" id="PTHR43875">
    <property type="entry name" value="MALTODEXTRIN IMPORT ATP-BINDING PROTEIN MSMX"/>
    <property type="match status" value="1"/>
</dbReference>
<evidence type="ECO:0000256" key="4">
    <source>
        <dbReference type="ARBA" id="ARBA00022741"/>
    </source>
</evidence>
<dbReference type="EMBL" id="CP010803">
    <property type="protein sequence ID" value="AJY47472.1"/>
    <property type="molecule type" value="Genomic_DNA"/>
</dbReference>
<proteinExistence type="inferred from homology"/>
<evidence type="ECO:0000259" key="6">
    <source>
        <dbReference type="PROSITE" id="PS50893"/>
    </source>
</evidence>
<dbReference type="FunFam" id="3.40.50.300:FF:000042">
    <property type="entry name" value="Maltose/maltodextrin ABC transporter, ATP-binding protein"/>
    <property type="match status" value="1"/>
</dbReference>
<organism evidence="7 8">
    <name type="scientific">Martelella endophytica</name>
    <dbReference type="NCBI Taxonomy" id="1486262"/>
    <lineage>
        <taxon>Bacteria</taxon>
        <taxon>Pseudomonadati</taxon>
        <taxon>Pseudomonadota</taxon>
        <taxon>Alphaproteobacteria</taxon>
        <taxon>Hyphomicrobiales</taxon>
        <taxon>Aurantimonadaceae</taxon>
        <taxon>Martelella</taxon>
    </lineage>
</organism>
<gene>
    <name evidence="7" type="ORF">TM49_20245</name>
</gene>
<dbReference type="InterPro" id="IPR047641">
    <property type="entry name" value="ABC_transpr_MalK/UgpC-like"/>
</dbReference>
<dbReference type="Pfam" id="PF17912">
    <property type="entry name" value="OB_MalK"/>
    <property type="match status" value="1"/>
</dbReference>
<dbReference type="InterPro" id="IPR040582">
    <property type="entry name" value="OB_MalK-like"/>
</dbReference>
<dbReference type="InterPro" id="IPR027417">
    <property type="entry name" value="P-loop_NTPase"/>
</dbReference>
<reference evidence="7 8" key="1">
    <citation type="journal article" date="2015" name="Genome Announc.">
        <title>Complete genome sequence of Martelella endophytica YC6887, which has antifungal activity associated with a halophyte.</title>
        <authorList>
            <person name="Khan A."/>
            <person name="Khan H."/>
            <person name="Chung E.J."/>
            <person name="Hossain M.T."/>
            <person name="Chung Y.R."/>
        </authorList>
    </citation>
    <scope>NUCLEOTIDE SEQUENCE [LARGE SCALE GENOMIC DNA]</scope>
    <source>
        <strain evidence="7">YC6887</strain>
    </source>
</reference>
<dbReference type="HOGENOM" id="CLU_000604_1_1_5"/>
<dbReference type="InterPro" id="IPR003439">
    <property type="entry name" value="ABC_transporter-like_ATP-bd"/>
</dbReference>
<dbReference type="RefSeq" id="WP_045683875.1">
    <property type="nucleotide sequence ID" value="NZ_CP010803.1"/>
</dbReference>
<keyword evidence="4" id="KW-0547">Nucleotide-binding</keyword>
<dbReference type="Gene3D" id="3.40.50.300">
    <property type="entry name" value="P-loop containing nucleotide triphosphate hydrolases"/>
    <property type="match status" value="1"/>
</dbReference>
<dbReference type="AlphaFoldDB" id="A0A0D5LUQ1"/>
<evidence type="ECO:0000256" key="5">
    <source>
        <dbReference type="ARBA" id="ARBA00022840"/>
    </source>
</evidence>
<dbReference type="InterPro" id="IPR012340">
    <property type="entry name" value="NA-bd_OB-fold"/>
</dbReference>
<dbReference type="GO" id="GO:0140359">
    <property type="term" value="F:ABC-type transporter activity"/>
    <property type="evidence" value="ECO:0007669"/>
    <property type="project" value="UniProtKB-ARBA"/>
</dbReference>
<dbReference type="Proteomes" id="UP000032611">
    <property type="component" value="Chromosome"/>
</dbReference>
<evidence type="ECO:0000313" key="8">
    <source>
        <dbReference type="Proteomes" id="UP000032611"/>
    </source>
</evidence>
<dbReference type="PROSITE" id="PS00211">
    <property type="entry name" value="ABC_TRANSPORTER_1"/>
    <property type="match status" value="1"/>
</dbReference>
<evidence type="ECO:0000256" key="3">
    <source>
        <dbReference type="ARBA" id="ARBA00022448"/>
    </source>
</evidence>
<dbReference type="GO" id="GO:0055052">
    <property type="term" value="C:ATP-binding cassette (ABC) transporter complex, substrate-binding subunit-containing"/>
    <property type="evidence" value="ECO:0007669"/>
    <property type="project" value="TreeGrafter"/>
</dbReference>
<dbReference type="InterPro" id="IPR017871">
    <property type="entry name" value="ABC_transporter-like_CS"/>
</dbReference>
<dbReference type="PANTHER" id="PTHR43875:SF1">
    <property type="entry name" value="OSMOPROTECTIVE COMPOUNDS UPTAKE ATP-BINDING PROTEIN GGTA"/>
    <property type="match status" value="1"/>
</dbReference>
<dbReference type="Gene3D" id="2.40.50.140">
    <property type="entry name" value="Nucleic acid-binding proteins"/>
    <property type="match status" value="1"/>
</dbReference>
<dbReference type="Pfam" id="PF00005">
    <property type="entry name" value="ABC_tran"/>
    <property type="match status" value="1"/>
</dbReference>